<dbReference type="GO" id="GO:0042744">
    <property type="term" value="P:hydrogen peroxide catabolic process"/>
    <property type="evidence" value="ECO:0007669"/>
    <property type="project" value="TreeGrafter"/>
</dbReference>
<keyword evidence="1" id="KW-0575">Peroxidase</keyword>
<accession>A0A2P4Y3L9</accession>
<evidence type="ECO:0000256" key="1">
    <source>
        <dbReference type="ARBA" id="ARBA00022559"/>
    </source>
</evidence>
<dbReference type="AlphaFoldDB" id="A0A2P4Y3L9"/>
<evidence type="ECO:0000256" key="4">
    <source>
        <dbReference type="ARBA" id="ARBA00023284"/>
    </source>
</evidence>
<dbReference type="InterPro" id="IPR013766">
    <property type="entry name" value="Thioredoxin_domain"/>
</dbReference>
<evidence type="ECO:0000259" key="5">
    <source>
        <dbReference type="PROSITE" id="PS51352"/>
    </source>
</evidence>
<dbReference type="InterPro" id="IPR036249">
    <property type="entry name" value="Thioredoxin-like_sf"/>
</dbReference>
<dbReference type="GO" id="GO:0045454">
    <property type="term" value="P:cell redox homeostasis"/>
    <property type="evidence" value="ECO:0007669"/>
    <property type="project" value="TreeGrafter"/>
</dbReference>
<dbReference type="GO" id="GO:0005829">
    <property type="term" value="C:cytosol"/>
    <property type="evidence" value="ECO:0007669"/>
    <property type="project" value="TreeGrafter"/>
</dbReference>
<comment type="caution">
    <text evidence="6">The sequence shown here is derived from an EMBL/GenBank/DDBJ whole genome shotgun (WGS) entry which is preliminary data.</text>
</comment>
<dbReference type="PROSITE" id="PS51352">
    <property type="entry name" value="THIOREDOXIN_2"/>
    <property type="match status" value="1"/>
</dbReference>
<dbReference type="OrthoDB" id="185659at2759"/>
<evidence type="ECO:0000256" key="3">
    <source>
        <dbReference type="ARBA" id="ARBA00023002"/>
    </source>
</evidence>
<dbReference type="SUPFAM" id="SSF52833">
    <property type="entry name" value="Thioredoxin-like"/>
    <property type="match status" value="1"/>
</dbReference>
<dbReference type="Pfam" id="PF00578">
    <property type="entry name" value="AhpC-TSA"/>
    <property type="match status" value="1"/>
</dbReference>
<evidence type="ECO:0000313" key="6">
    <source>
        <dbReference type="EMBL" id="POM72415.1"/>
    </source>
</evidence>
<proteinExistence type="predicted"/>
<protein>
    <submittedName>
        <fullName evidence="6">Peroxiredoxin-2</fullName>
    </submittedName>
</protein>
<dbReference type="PANTHER" id="PTHR10681:SF171">
    <property type="entry name" value="PEROXIREDOXIN 4"/>
    <property type="match status" value="1"/>
</dbReference>
<keyword evidence="2" id="KW-0049">Antioxidant</keyword>
<sequence>MVLKIRHAAPAFTADAVVDGEFKTVSLSDYKGKYVVLFFYPMDFTFVCPTEIIAFSEKAAEFRKLG</sequence>
<dbReference type="GO" id="GO:0033554">
    <property type="term" value="P:cellular response to stress"/>
    <property type="evidence" value="ECO:0007669"/>
    <property type="project" value="TreeGrafter"/>
</dbReference>
<dbReference type="InterPro" id="IPR050217">
    <property type="entry name" value="Peroxiredoxin"/>
</dbReference>
<gene>
    <name evidence="6" type="ORF">PHPALM_10868</name>
</gene>
<evidence type="ECO:0000256" key="2">
    <source>
        <dbReference type="ARBA" id="ARBA00022862"/>
    </source>
</evidence>
<dbReference type="GO" id="GO:0006979">
    <property type="term" value="P:response to oxidative stress"/>
    <property type="evidence" value="ECO:0007669"/>
    <property type="project" value="TreeGrafter"/>
</dbReference>
<feature type="domain" description="Thioredoxin" evidence="5">
    <location>
        <begin position="3"/>
        <end position="66"/>
    </location>
</feature>
<keyword evidence="3" id="KW-0560">Oxidoreductase</keyword>
<dbReference type="Proteomes" id="UP000237271">
    <property type="component" value="Unassembled WGS sequence"/>
</dbReference>
<evidence type="ECO:0000313" key="7">
    <source>
        <dbReference type="Proteomes" id="UP000237271"/>
    </source>
</evidence>
<feature type="non-terminal residue" evidence="6">
    <location>
        <position position="66"/>
    </location>
</feature>
<dbReference type="InterPro" id="IPR000866">
    <property type="entry name" value="AhpC/TSA"/>
</dbReference>
<keyword evidence="4" id="KW-0676">Redox-active center</keyword>
<dbReference type="Gene3D" id="3.40.30.10">
    <property type="entry name" value="Glutaredoxin"/>
    <property type="match status" value="1"/>
</dbReference>
<keyword evidence="7" id="KW-1185">Reference proteome</keyword>
<organism evidence="6 7">
    <name type="scientific">Phytophthora palmivora</name>
    <dbReference type="NCBI Taxonomy" id="4796"/>
    <lineage>
        <taxon>Eukaryota</taxon>
        <taxon>Sar</taxon>
        <taxon>Stramenopiles</taxon>
        <taxon>Oomycota</taxon>
        <taxon>Peronosporomycetes</taxon>
        <taxon>Peronosporales</taxon>
        <taxon>Peronosporaceae</taxon>
        <taxon>Phytophthora</taxon>
    </lineage>
</organism>
<dbReference type="PANTHER" id="PTHR10681">
    <property type="entry name" value="THIOREDOXIN PEROXIDASE"/>
    <property type="match status" value="1"/>
</dbReference>
<dbReference type="GO" id="GO:0008379">
    <property type="term" value="F:thioredoxin peroxidase activity"/>
    <property type="evidence" value="ECO:0007669"/>
    <property type="project" value="TreeGrafter"/>
</dbReference>
<dbReference type="EMBL" id="NCKW01005823">
    <property type="protein sequence ID" value="POM72415.1"/>
    <property type="molecule type" value="Genomic_DNA"/>
</dbReference>
<reference evidence="6 7" key="1">
    <citation type="journal article" date="2017" name="Genome Biol. Evol.">
        <title>Phytophthora megakarya and P. palmivora, closely related causal agents of cacao black pod rot, underwent increases in genome sizes and gene numbers by different mechanisms.</title>
        <authorList>
            <person name="Ali S.S."/>
            <person name="Shao J."/>
            <person name="Lary D.J."/>
            <person name="Kronmiller B."/>
            <person name="Shen D."/>
            <person name="Strem M.D."/>
            <person name="Amoako-Attah I."/>
            <person name="Akrofi A.Y."/>
            <person name="Begoude B.A."/>
            <person name="Ten Hoopen G.M."/>
            <person name="Coulibaly K."/>
            <person name="Kebe B.I."/>
            <person name="Melnick R.L."/>
            <person name="Guiltinan M.J."/>
            <person name="Tyler B.M."/>
            <person name="Meinhardt L.W."/>
            <person name="Bailey B.A."/>
        </authorList>
    </citation>
    <scope>NUCLEOTIDE SEQUENCE [LARGE SCALE GENOMIC DNA]</scope>
    <source>
        <strain evidence="7">sbr112.9</strain>
    </source>
</reference>
<name>A0A2P4Y3L9_9STRA</name>